<dbReference type="RefSeq" id="WP_090992144.1">
    <property type="nucleotide sequence ID" value="NZ_FOPP01000002.1"/>
</dbReference>
<proteinExistence type="predicted"/>
<gene>
    <name evidence="1" type="ORF">SAMN04489864_10281</name>
</gene>
<dbReference type="Proteomes" id="UP000199666">
    <property type="component" value="Unassembled WGS sequence"/>
</dbReference>
<sequence length="59" mass="6996">MEEGVDFYFNEDGLMVFTAAYHLKRGYCCKNGCKHCPWNYKREIKQTIPKTKNSQSKEE</sequence>
<reference evidence="1 2" key="1">
    <citation type="submission" date="2016-10" db="EMBL/GenBank/DDBJ databases">
        <authorList>
            <person name="de Groot N.N."/>
        </authorList>
    </citation>
    <scope>NUCLEOTIDE SEQUENCE [LARGE SCALE GENOMIC DNA]</scope>
    <source>
        <strain evidence="1 2">DSM 18684</strain>
    </source>
</reference>
<evidence type="ECO:0000313" key="1">
    <source>
        <dbReference type="EMBL" id="SFG74689.1"/>
    </source>
</evidence>
<evidence type="ECO:0000313" key="2">
    <source>
        <dbReference type="Proteomes" id="UP000199666"/>
    </source>
</evidence>
<protein>
    <submittedName>
        <fullName evidence="1">Uncharacterized protein</fullName>
    </submittedName>
</protein>
<dbReference type="STRING" id="414048.SAMN04489864_10281"/>
<dbReference type="EMBL" id="FOPP01000002">
    <property type="protein sequence ID" value="SFG74689.1"/>
    <property type="molecule type" value="Genomic_DNA"/>
</dbReference>
<dbReference type="InterPro" id="IPR040807">
    <property type="entry name" value="DUF5522"/>
</dbReference>
<dbReference type="Pfam" id="PF17653">
    <property type="entry name" value="DUF5522"/>
    <property type="match status" value="1"/>
</dbReference>
<dbReference type="OrthoDB" id="9800168at2"/>
<dbReference type="AlphaFoldDB" id="A0A1I2UE81"/>
<accession>A0A1I2UE81</accession>
<organism evidence="1 2">
    <name type="scientific">Pedobacter insulae</name>
    <dbReference type="NCBI Taxonomy" id="414048"/>
    <lineage>
        <taxon>Bacteria</taxon>
        <taxon>Pseudomonadati</taxon>
        <taxon>Bacteroidota</taxon>
        <taxon>Sphingobacteriia</taxon>
        <taxon>Sphingobacteriales</taxon>
        <taxon>Sphingobacteriaceae</taxon>
        <taxon>Pedobacter</taxon>
    </lineage>
</organism>
<name>A0A1I2UE81_9SPHI</name>
<keyword evidence="2" id="KW-1185">Reference proteome</keyword>